<reference evidence="12 13" key="1">
    <citation type="submission" date="2023-04" db="EMBL/GenBank/DDBJ databases">
        <title>Genome of Basidiobolus ranarum AG-B5.</title>
        <authorList>
            <person name="Stajich J.E."/>
            <person name="Carter-House D."/>
            <person name="Gryganskyi A."/>
        </authorList>
    </citation>
    <scope>NUCLEOTIDE SEQUENCE [LARGE SCALE GENOMIC DNA]</scope>
    <source>
        <strain evidence="12 13">AG-B5</strain>
    </source>
</reference>
<dbReference type="Gene3D" id="1.10.510.10">
    <property type="entry name" value="Transferase(Phosphotransferase) domain 1"/>
    <property type="match status" value="1"/>
</dbReference>
<name>A0ABR2WPN5_9FUNG</name>
<dbReference type="PROSITE" id="PS50011">
    <property type="entry name" value="PROTEIN_KINASE_DOM"/>
    <property type="match status" value="1"/>
</dbReference>
<evidence type="ECO:0000256" key="5">
    <source>
        <dbReference type="ARBA" id="ARBA00022777"/>
    </source>
</evidence>
<dbReference type="InterPro" id="IPR008271">
    <property type="entry name" value="Ser/Thr_kinase_AS"/>
</dbReference>
<dbReference type="SUPFAM" id="SSF56112">
    <property type="entry name" value="Protein kinase-like (PK-like)"/>
    <property type="match status" value="1"/>
</dbReference>
<sequence>MNAIETNFPTENTTHYGDDEVADESQLPFEFGTILEDPNTGCSYTLLDFLGSGSYAVVYLARDNLSGEDYAIKCLSKRALSEDMLELQQIEVDIHSSLSHHKNIVKMESSFSKDEWLFIVMEYCDGEDLFSWISRDADYETESQFDNPEAERISTIKHVFDQVLDAVLFCHQNGVYHRDLKPENFMITYDGVVKLTDFGLATTEDYSTDYECGSKPYLSYESRNFYRAPYSSRQADIWSLGIIFLNLLYHQCPWTDPSAGECDAFAAFMKDKIGFLKMKFDCPNEVAEFLATQVFCLESDHGRKGRINLLQWKCWCADLEKNYAAFDSEFSVHDGCIEIPANKARLEIPSFSFDNSHQSTWSEVFDEEEEMDFNEPVLFEDVSEDHDYDSAYGSFSVKGSFSHDDDIAAALEDEFGTLMI</sequence>
<dbReference type="PANTHER" id="PTHR43895">
    <property type="entry name" value="CALCIUM/CALMODULIN-DEPENDENT PROTEIN KINASE KINASE-RELATED"/>
    <property type="match status" value="1"/>
</dbReference>
<evidence type="ECO:0000256" key="1">
    <source>
        <dbReference type="ARBA" id="ARBA00012513"/>
    </source>
</evidence>
<evidence type="ECO:0000259" key="11">
    <source>
        <dbReference type="PROSITE" id="PS50011"/>
    </source>
</evidence>
<keyword evidence="2 10" id="KW-0723">Serine/threonine-protein kinase</keyword>
<evidence type="ECO:0000256" key="10">
    <source>
        <dbReference type="RuleBase" id="RU000304"/>
    </source>
</evidence>
<dbReference type="PANTHER" id="PTHR43895:SF32">
    <property type="entry name" value="SERINE_THREONINE-PROTEIN KINASE CHK1"/>
    <property type="match status" value="1"/>
</dbReference>
<evidence type="ECO:0000256" key="2">
    <source>
        <dbReference type="ARBA" id="ARBA00022527"/>
    </source>
</evidence>
<keyword evidence="5" id="KW-0418">Kinase</keyword>
<proteinExistence type="inferred from homology"/>
<evidence type="ECO:0000256" key="8">
    <source>
        <dbReference type="ARBA" id="ARBA00048679"/>
    </source>
</evidence>
<evidence type="ECO:0000256" key="6">
    <source>
        <dbReference type="ARBA" id="ARBA00022840"/>
    </source>
</evidence>
<dbReference type="EMBL" id="JASJQH010000634">
    <property type="protein sequence ID" value="KAK9763458.1"/>
    <property type="molecule type" value="Genomic_DNA"/>
</dbReference>
<evidence type="ECO:0000256" key="3">
    <source>
        <dbReference type="ARBA" id="ARBA00022679"/>
    </source>
</evidence>
<evidence type="ECO:0000256" key="7">
    <source>
        <dbReference type="ARBA" id="ARBA00047899"/>
    </source>
</evidence>
<evidence type="ECO:0000313" key="12">
    <source>
        <dbReference type="EMBL" id="KAK9763458.1"/>
    </source>
</evidence>
<dbReference type="SMART" id="SM00220">
    <property type="entry name" value="S_TKc"/>
    <property type="match status" value="1"/>
</dbReference>
<comment type="similarity">
    <text evidence="10">Belongs to the protein kinase superfamily.</text>
</comment>
<evidence type="ECO:0000256" key="9">
    <source>
        <dbReference type="PROSITE-ProRule" id="PRU10141"/>
    </source>
</evidence>
<organism evidence="12 13">
    <name type="scientific">Basidiobolus ranarum</name>
    <dbReference type="NCBI Taxonomy" id="34480"/>
    <lineage>
        <taxon>Eukaryota</taxon>
        <taxon>Fungi</taxon>
        <taxon>Fungi incertae sedis</taxon>
        <taxon>Zoopagomycota</taxon>
        <taxon>Entomophthoromycotina</taxon>
        <taxon>Basidiobolomycetes</taxon>
        <taxon>Basidiobolales</taxon>
        <taxon>Basidiobolaceae</taxon>
        <taxon>Basidiobolus</taxon>
    </lineage>
</organism>
<feature type="binding site" evidence="9">
    <location>
        <position position="73"/>
    </location>
    <ligand>
        <name>ATP</name>
        <dbReference type="ChEBI" id="CHEBI:30616"/>
    </ligand>
</feature>
<evidence type="ECO:0000256" key="4">
    <source>
        <dbReference type="ARBA" id="ARBA00022741"/>
    </source>
</evidence>
<keyword evidence="13" id="KW-1185">Reference proteome</keyword>
<dbReference type="InterPro" id="IPR011009">
    <property type="entry name" value="Kinase-like_dom_sf"/>
</dbReference>
<protein>
    <recommendedName>
        <fullName evidence="1">non-specific serine/threonine protein kinase</fullName>
        <ecNumber evidence="1">2.7.11.1</ecNumber>
    </recommendedName>
</protein>
<dbReference type="PROSITE" id="PS00107">
    <property type="entry name" value="PROTEIN_KINASE_ATP"/>
    <property type="match status" value="1"/>
</dbReference>
<dbReference type="Proteomes" id="UP001479436">
    <property type="component" value="Unassembled WGS sequence"/>
</dbReference>
<comment type="catalytic activity">
    <reaction evidence="7">
        <text>L-threonyl-[protein] + ATP = O-phospho-L-threonyl-[protein] + ADP + H(+)</text>
        <dbReference type="Rhea" id="RHEA:46608"/>
        <dbReference type="Rhea" id="RHEA-COMP:11060"/>
        <dbReference type="Rhea" id="RHEA-COMP:11605"/>
        <dbReference type="ChEBI" id="CHEBI:15378"/>
        <dbReference type="ChEBI" id="CHEBI:30013"/>
        <dbReference type="ChEBI" id="CHEBI:30616"/>
        <dbReference type="ChEBI" id="CHEBI:61977"/>
        <dbReference type="ChEBI" id="CHEBI:456216"/>
        <dbReference type="EC" id="2.7.11.1"/>
    </reaction>
</comment>
<feature type="domain" description="Protein kinase" evidence="11">
    <location>
        <begin position="44"/>
        <end position="326"/>
    </location>
</feature>
<keyword evidence="4 9" id="KW-0547">Nucleotide-binding</keyword>
<dbReference type="InterPro" id="IPR017441">
    <property type="entry name" value="Protein_kinase_ATP_BS"/>
</dbReference>
<evidence type="ECO:0000313" key="13">
    <source>
        <dbReference type="Proteomes" id="UP001479436"/>
    </source>
</evidence>
<comment type="catalytic activity">
    <reaction evidence="8">
        <text>L-seryl-[protein] + ATP = O-phospho-L-seryl-[protein] + ADP + H(+)</text>
        <dbReference type="Rhea" id="RHEA:17989"/>
        <dbReference type="Rhea" id="RHEA-COMP:9863"/>
        <dbReference type="Rhea" id="RHEA-COMP:11604"/>
        <dbReference type="ChEBI" id="CHEBI:15378"/>
        <dbReference type="ChEBI" id="CHEBI:29999"/>
        <dbReference type="ChEBI" id="CHEBI:30616"/>
        <dbReference type="ChEBI" id="CHEBI:83421"/>
        <dbReference type="ChEBI" id="CHEBI:456216"/>
        <dbReference type="EC" id="2.7.11.1"/>
    </reaction>
</comment>
<comment type="caution">
    <text evidence="12">The sequence shown here is derived from an EMBL/GenBank/DDBJ whole genome shotgun (WGS) entry which is preliminary data.</text>
</comment>
<dbReference type="EC" id="2.7.11.1" evidence="1"/>
<accession>A0ABR2WPN5</accession>
<dbReference type="PROSITE" id="PS00108">
    <property type="entry name" value="PROTEIN_KINASE_ST"/>
    <property type="match status" value="1"/>
</dbReference>
<dbReference type="InterPro" id="IPR000719">
    <property type="entry name" value="Prot_kinase_dom"/>
</dbReference>
<dbReference type="Pfam" id="PF00069">
    <property type="entry name" value="Pkinase"/>
    <property type="match status" value="1"/>
</dbReference>
<gene>
    <name evidence="12" type="ORF">K7432_009831</name>
</gene>
<keyword evidence="6 9" id="KW-0067">ATP-binding</keyword>
<keyword evidence="3" id="KW-0808">Transferase</keyword>